<dbReference type="InterPro" id="IPR015915">
    <property type="entry name" value="Kelch-typ_b-propeller"/>
</dbReference>
<dbReference type="AlphaFoldDB" id="A0A9N9CJC4"/>
<organism evidence="2 3">
    <name type="scientific">Ambispora leptoticha</name>
    <dbReference type="NCBI Taxonomy" id="144679"/>
    <lineage>
        <taxon>Eukaryota</taxon>
        <taxon>Fungi</taxon>
        <taxon>Fungi incertae sedis</taxon>
        <taxon>Mucoromycota</taxon>
        <taxon>Glomeromycotina</taxon>
        <taxon>Glomeromycetes</taxon>
        <taxon>Archaeosporales</taxon>
        <taxon>Ambisporaceae</taxon>
        <taxon>Ambispora</taxon>
    </lineage>
</organism>
<dbReference type="PANTHER" id="PTHR23244:SF471">
    <property type="entry name" value="GUANINE NUCLEOTIDE-BINDING PROTEIN SUBUNIT BETA 1-RELATED"/>
    <property type="match status" value="1"/>
</dbReference>
<dbReference type="Proteomes" id="UP000789508">
    <property type="component" value="Unassembled WGS sequence"/>
</dbReference>
<dbReference type="PANTHER" id="PTHR23244">
    <property type="entry name" value="KELCH REPEAT DOMAIN"/>
    <property type="match status" value="1"/>
</dbReference>
<name>A0A9N9CJC4_9GLOM</name>
<proteinExistence type="predicted"/>
<dbReference type="Gene3D" id="2.120.10.80">
    <property type="entry name" value="Kelch-type beta propeller"/>
    <property type="match status" value="1"/>
</dbReference>
<feature type="chain" id="PRO_5040480919" evidence="1">
    <location>
        <begin position="23"/>
        <end position="279"/>
    </location>
</feature>
<gene>
    <name evidence="2" type="ORF">ALEPTO_LOCUS8328</name>
</gene>
<keyword evidence="3" id="KW-1185">Reference proteome</keyword>
<protein>
    <submittedName>
        <fullName evidence="2">7595_t:CDS:1</fullName>
    </submittedName>
</protein>
<dbReference type="SUPFAM" id="SSF117281">
    <property type="entry name" value="Kelch motif"/>
    <property type="match status" value="1"/>
</dbReference>
<evidence type="ECO:0000256" key="1">
    <source>
        <dbReference type="SAM" id="SignalP"/>
    </source>
</evidence>
<evidence type="ECO:0000313" key="2">
    <source>
        <dbReference type="EMBL" id="CAG8605369.1"/>
    </source>
</evidence>
<comment type="caution">
    <text evidence="2">The sequence shown here is derived from an EMBL/GenBank/DDBJ whole genome shotgun (WGS) entry which is preliminary data.</text>
</comment>
<keyword evidence="1" id="KW-0732">Signal</keyword>
<reference evidence="2" key="1">
    <citation type="submission" date="2021-06" db="EMBL/GenBank/DDBJ databases">
        <authorList>
            <person name="Kallberg Y."/>
            <person name="Tangrot J."/>
            <person name="Rosling A."/>
        </authorList>
    </citation>
    <scope>NUCLEOTIDE SEQUENCE</scope>
    <source>
        <strain evidence="2">FL130A</strain>
    </source>
</reference>
<evidence type="ECO:0000313" key="3">
    <source>
        <dbReference type="Proteomes" id="UP000789508"/>
    </source>
</evidence>
<sequence>MNLFNTFIFSLILLDIKYYVFANDFTPAPRAGHIAILVDQKIIFVGGKLNDDTNSREIFFLDLQNELNLSSNDSNYFEFGAFNETIPSEIGGISLAASAVGIKNNLSMIEIFGGLTIVDQRSIQNGTNGTYPKSINSFFSINVQNATNNISINVFNDTIPNRPSSRYRVNSVMDKDSRFYVFGGSDTVNDTNMYIYDYWKDTWAVIQSVNAPSSISGYSATLLPNGQIFYIGGVTVENSSAYRDMNEASLKGNLQFAIINESIINRDPSYFLDHSLRYK</sequence>
<accession>A0A9N9CJC4</accession>
<dbReference type="OrthoDB" id="432528at2759"/>
<dbReference type="EMBL" id="CAJVPS010004563">
    <property type="protein sequence ID" value="CAG8605369.1"/>
    <property type="molecule type" value="Genomic_DNA"/>
</dbReference>
<feature type="signal peptide" evidence="1">
    <location>
        <begin position="1"/>
        <end position="22"/>
    </location>
</feature>